<dbReference type="InterPro" id="IPR050688">
    <property type="entry name" value="Zinc_finger/UBP_domain"/>
</dbReference>
<dbReference type="GO" id="GO:0045944">
    <property type="term" value="P:positive regulation of transcription by RNA polymerase II"/>
    <property type="evidence" value="ECO:0007669"/>
    <property type="project" value="TreeGrafter"/>
</dbReference>
<dbReference type="Gene3D" id="3.30.160.60">
    <property type="entry name" value="Classic Zinc Finger"/>
    <property type="match status" value="7"/>
</dbReference>
<evidence type="ECO:0000256" key="5">
    <source>
        <dbReference type="PROSITE-ProRule" id="PRU00042"/>
    </source>
</evidence>
<evidence type="ECO:0000256" key="2">
    <source>
        <dbReference type="ARBA" id="ARBA00022737"/>
    </source>
</evidence>
<keyword evidence="3 5" id="KW-0863">Zinc-finger</keyword>
<sequence length="772" mass="89186">MDSTSIDPHYQCTHIKEEVVVKDEVDIESYIKIERSDPNGTEFCNGMIQEVKVENQIKCVEAMKIEDIIKKEYYEEEEFKVKLETTELDTNIGNDEFDYNSYQQLNEEFDIKDEGTLSDDLSERAVKQKFSKKQHHVHTKADRKFIACYNCNCSVCCKYHLIRHMKKHEAQKDTCLLCNLKVKNRLCLIDHTMAEHPYNIIDECAVKADLANCKLIVCNHCNHIFTRKINLADHIVKKHPEFIDSVSDQIHECNHCTYKTTNRHRLTRHLLKHPKTASADGHKTCIHCNKTFTNSPSLNDHIIRQHPEFVGSVPGQIYACSYCTFKTVTQSILLKHLSTHPEADDSDKLKKCIHCNAQFKRKISLDAHIIKDHPEFIASVSRKIHKCIHCSYKSAYKQNLQRHLDKHQETVECQISVCVHCDATFKNSRSLDDHMVRKHPSSIASITRKIHKCTICSYKSIIKEHVRRHMLKHSEAGSICEVDTTAGDATLKTDEDSLYNDTIKDHSVTSKIFKCAHCTYKTNIKYFLTRHLLTHPEEAHRCVHCNATFKSKTSLYDHTIKKHSEMIDSVPGKIHECTHCTYKSTSKNLLTRHMKTHPGSPGYEINKCMHCHLKFKGKASLDEHIVRRHPEFIDSVSRNIHECKRCTFKTTLQSYFTKNMLKHAKADSLCMCIHCTETFKTKKGLDNHMVSTHPKSMNTDSVEVYYQCTFCTYKTTYRGNLARHCGIKHPERADAHEVIACIYCKATFKSKRGQEDHIVRKHPNIAASVSKA</sequence>
<gene>
    <name evidence="7" type="ORF">CALMAC_LOCUS13649</name>
</gene>
<dbReference type="SMART" id="SM00355">
    <property type="entry name" value="ZnF_C2H2"/>
    <property type="match status" value="18"/>
</dbReference>
<dbReference type="EMBL" id="CAACVG010009750">
    <property type="protein sequence ID" value="VEN54058.1"/>
    <property type="molecule type" value="Genomic_DNA"/>
</dbReference>
<accession>A0A653D1K7</accession>
<dbReference type="PROSITE" id="PS00028">
    <property type="entry name" value="ZINC_FINGER_C2H2_1"/>
    <property type="match status" value="8"/>
</dbReference>
<evidence type="ECO:0000313" key="7">
    <source>
        <dbReference type="EMBL" id="VEN54058.1"/>
    </source>
</evidence>
<evidence type="ECO:0000256" key="3">
    <source>
        <dbReference type="ARBA" id="ARBA00022771"/>
    </source>
</evidence>
<keyword evidence="1" id="KW-0479">Metal-binding</keyword>
<name>A0A653D1K7_CALMS</name>
<protein>
    <recommendedName>
        <fullName evidence="6">C2H2-type domain-containing protein</fullName>
    </recommendedName>
</protein>
<dbReference type="PANTHER" id="PTHR24403">
    <property type="entry name" value="ZINC FINGER PROTEIN"/>
    <property type="match status" value="1"/>
</dbReference>
<dbReference type="PROSITE" id="PS50157">
    <property type="entry name" value="ZINC_FINGER_C2H2_2"/>
    <property type="match status" value="2"/>
</dbReference>
<keyword evidence="2" id="KW-0677">Repeat</keyword>
<feature type="domain" description="C2H2-type" evidence="6">
    <location>
        <begin position="540"/>
        <end position="564"/>
    </location>
</feature>
<proteinExistence type="predicted"/>
<dbReference type="Proteomes" id="UP000410492">
    <property type="component" value="Unassembled WGS sequence"/>
</dbReference>
<evidence type="ECO:0000256" key="1">
    <source>
        <dbReference type="ARBA" id="ARBA00022723"/>
    </source>
</evidence>
<dbReference type="InterPro" id="IPR003604">
    <property type="entry name" value="Matrin/U1-like-C_Znf_C2H2"/>
</dbReference>
<dbReference type="SMART" id="SM00451">
    <property type="entry name" value="ZnF_U1"/>
    <property type="match status" value="5"/>
</dbReference>
<evidence type="ECO:0000256" key="4">
    <source>
        <dbReference type="ARBA" id="ARBA00022833"/>
    </source>
</evidence>
<evidence type="ECO:0000259" key="6">
    <source>
        <dbReference type="PROSITE" id="PS50157"/>
    </source>
</evidence>
<organism evidence="7 8">
    <name type="scientific">Callosobruchus maculatus</name>
    <name type="common">Southern cowpea weevil</name>
    <name type="synonym">Pulse bruchid</name>
    <dbReference type="NCBI Taxonomy" id="64391"/>
    <lineage>
        <taxon>Eukaryota</taxon>
        <taxon>Metazoa</taxon>
        <taxon>Ecdysozoa</taxon>
        <taxon>Arthropoda</taxon>
        <taxon>Hexapoda</taxon>
        <taxon>Insecta</taxon>
        <taxon>Pterygota</taxon>
        <taxon>Neoptera</taxon>
        <taxon>Endopterygota</taxon>
        <taxon>Coleoptera</taxon>
        <taxon>Polyphaga</taxon>
        <taxon>Cucujiformia</taxon>
        <taxon>Chrysomeloidea</taxon>
        <taxon>Chrysomelidae</taxon>
        <taxon>Bruchinae</taxon>
        <taxon>Bruchini</taxon>
        <taxon>Callosobruchus</taxon>
    </lineage>
</organism>
<dbReference type="InterPro" id="IPR036236">
    <property type="entry name" value="Znf_C2H2_sf"/>
</dbReference>
<evidence type="ECO:0000313" key="8">
    <source>
        <dbReference type="Proteomes" id="UP000410492"/>
    </source>
</evidence>
<dbReference type="GO" id="GO:0005634">
    <property type="term" value="C:nucleus"/>
    <property type="evidence" value="ECO:0007669"/>
    <property type="project" value="TreeGrafter"/>
</dbReference>
<dbReference type="AlphaFoldDB" id="A0A653D1K7"/>
<dbReference type="InterPro" id="IPR013087">
    <property type="entry name" value="Znf_C2H2_type"/>
</dbReference>
<keyword evidence="4" id="KW-0862">Zinc</keyword>
<dbReference type="PANTHER" id="PTHR24403:SF67">
    <property type="entry name" value="FI01116P-RELATED"/>
    <property type="match status" value="1"/>
</dbReference>
<keyword evidence="8" id="KW-1185">Reference proteome</keyword>
<reference evidence="7 8" key="1">
    <citation type="submission" date="2019-01" db="EMBL/GenBank/DDBJ databases">
        <authorList>
            <person name="Sayadi A."/>
        </authorList>
    </citation>
    <scope>NUCLEOTIDE SEQUENCE [LARGE SCALE GENOMIC DNA]</scope>
</reference>
<dbReference type="GO" id="GO:0008270">
    <property type="term" value="F:zinc ion binding"/>
    <property type="evidence" value="ECO:0007669"/>
    <property type="project" value="UniProtKB-KW"/>
</dbReference>
<dbReference type="SUPFAM" id="SSF57667">
    <property type="entry name" value="beta-beta-alpha zinc fingers"/>
    <property type="match status" value="2"/>
</dbReference>
<dbReference type="GO" id="GO:0003676">
    <property type="term" value="F:nucleic acid binding"/>
    <property type="evidence" value="ECO:0007669"/>
    <property type="project" value="InterPro"/>
</dbReference>
<dbReference type="OrthoDB" id="3561125at2759"/>
<feature type="domain" description="C2H2-type" evidence="6">
    <location>
        <begin position="575"/>
        <end position="602"/>
    </location>
</feature>